<accession>A0A9P4QGR0</accession>
<comment type="caution">
    <text evidence="3">The sequence shown here is derived from an EMBL/GenBank/DDBJ whole genome shotgun (WGS) entry which is preliminary data.</text>
</comment>
<feature type="compositionally biased region" description="Basic and acidic residues" evidence="2">
    <location>
        <begin position="57"/>
        <end position="80"/>
    </location>
</feature>
<dbReference type="OrthoDB" id="333551at2759"/>
<dbReference type="Pfam" id="PF13300">
    <property type="entry name" value="DUF4078"/>
    <property type="match status" value="1"/>
</dbReference>
<evidence type="ECO:0000256" key="2">
    <source>
        <dbReference type="SAM" id="MobiDB-lite"/>
    </source>
</evidence>
<name>A0A9P4QGR0_9PEZI</name>
<keyword evidence="4" id="KW-1185">Reference proteome</keyword>
<evidence type="ECO:0000313" key="3">
    <source>
        <dbReference type="EMBL" id="KAF2724586.1"/>
    </source>
</evidence>
<feature type="compositionally biased region" description="Basic and acidic residues" evidence="2">
    <location>
        <begin position="89"/>
        <end position="101"/>
    </location>
</feature>
<feature type="compositionally biased region" description="Low complexity" evidence="2">
    <location>
        <begin position="24"/>
        <end position="44"/>
    </location>
</feature>
<feature type="region of interest" description="Disordered" evidence="2">
    <location>
        <begin position="1"/>
        <end position="101"/>
    </location>
</feature>
<dbReference type="Proteomes" id="UP000799441">
    <property type="component" value="Unassembled WGS sequence"/>
</dbReference>
<feature type="compositionally biased region" description="Basic and acidic residues" evidence="2">
    <location>
        <begin position="314"/>
        <end position="326"/>
    </location>
</feature>
<dbReference type="PANTHER" id="PTHR15885:SF1">
    <property type="entry name" value="COILED-COIL DOMAIN-CONTAINING PROTEIN 174"/>
    <property type="match status" value="1"/>
</dbReference>
<evidence type="ECO:0000313" key="4">
    <source>
        <dbReference type="Proteomes" id="UP000799441"/>
    </source>
</evidence>
<feature type="region of interest" description="Disordered" evidence="2">
    <location>
        <begin position="275"/>
        <end position="326"/>
    </location>
</feature>
<feature type="compositionally biased region" description="Basic and acidic residues" evidence="2">
    <location>
        <begin position="173"/>
        <end position="199"/>
    </location>
</feature>
<dbReference type="PANTHER" id="PTHR15885">
    <property type="entry name" value="COILED-COIL DOMAIN-CONTAINING PROTEIN 174"/>
    <property type="match status" value="1"/>
</dbReference>
<evidence type="ECO:0000256" key="1">
    <source>
        <dbReference type="ARBA" id="ARBA00023054"/>
    </source>
</evidence>
<gene>
    <name evidence="3" type="ORF">K431DRAFT_318323</name>
</gene>
<feature type="compositionally biased region" description="Basic and acidic residues" evidence="2">
    <location>
        <begin position="275"/>
        <end position="304"/>
    </location>
</feature>
<keyword evidence="1" id="KW-0175">Coiled coil</keyword>
<dbReference type="InterPro" id="IPR025066">
    <property type="entry name" value="CCDC174-like"/>
</dbReference>
<reference evidence="3" key="1">
    <citation type="journal article" date="2020" name="Stud. Mycol.">
        <title>101 Dothideomycetes genomes: a test case for predicting lifestyles and emergence of pathogens.</title>
        <authorList>
            <person name="Haridas S."/>
            <person name="Albert R."/>
            <person name="Binder M."/>
            <person name="Bloem J."/>
            <person name="Labutti K."/>
            <person name="Salamov A."/>
            <person name="Andreopoulos B."/>
            <person name="Baker S."/>
            <person name="Barry K."/>
            <person name="Bills G."/>
            <person name="Bluhm B."/>
            <person name="Cannon C."/>
            <person name="Castanera R."/>
            <person name="Culley D."/>
            <person name="Daum C."/>
            <person name="Ezra D."/>
            <person name="Gonzalez J."/>
            <person name="Henrissat B."/>
            <person name="Kuo A."/>
            <person name="Liang C."/>
            <person name="Lipzen A."/>
            <person name="Lutzoni F."/>
            <person name="Magnuson J."/>
            <person name="Mondo S."/>
            <person name="Nolan M."/>
            <person name="Ohm R."/>
            <person name="Pangilinan J."/>
            <person name="Park H.-J."/>
            <person name="Ramirez L."/>
            <person name="Alfaro M."/>
            <person name="Sun H."/>
            <person name="Tritt A."/>
            <person name="Yoshinaga Y."/>
            <person name="Zwiers L.-H."/>
            <person name="Turgeon B."/>
            <person name="Goodwin S."/>
            <person name="Spatafora J."/>
            <person name="Crous P."/>
            <person name="Grigoriev I."/>
        </authorList>
    </citation>
    <scope>NUCLEOTIDE SEQUENCE</scope>
    <source>
        <strain evidence="3">CBS 116435</strain>
    </source>
</reference>
<dbReference type="AlphaFoldDB" id="A0A9P4QGR0"/>
<organism evidence="3 4">
    <name type="scientific">Polychaeton citri CBS 116435</name>
    <dbReference type="NCBI Taxonomy" id="1314669"/>
    <lineage>
        <taxon>Eukaryota</taxon>
        <taxon>Fungi</taxon>
        <taxon>Dikarya</taxon>
        <taxon>Ascomycota</taxon>
        <taxon>Pezizomycotina</taxon>
        <taxon>Dothideomycetes</taxon>
        <taxon>Dothideomycetidae</taxon>
        <taxon>Capnodiales</taxon>
        <taxon>Capnodiaceae</taxon>
        <taxon>Polychaeton</taxon>
    </lineage>
</organism>
<proteinExistence type="predicted"/>
<sequence>MASKDASLYGFQRPKNLHGKKEISSSQSLSFTSQLSSLIDSSNSQPKQAPSRKKPKKQDIFAKHNRDTAKRAKRDQETENKPAFSHQKHTTDGLGVDRDIWERSRRKMQEKARIYAAMKRGDLEDVDERYTVDFDRKWVERAGRLSASESDSDDDGVSGDDKHAQEIVDYVDEFGRPRKGTRAEAHRAELEKQGIDQRRMEDLSDRFTARPSAPANVIYGDTIQHQAFLETDAMDNLAALRDKSLTPPPDLHFDAKREFRQKGTGFFQFVSDKEERKVQMEGLDELRKQTEEKRRETSKRKADEFLDELGADLEASHTKRDKDDVD</sequence>
<protein>
    <submittedName>
        <fullName evidence="3">Uncharacterized protein</fullName>
    </submittedName>
</protein>
<dbReference type="GO" id="GO:0005634">
    <property type="term" value="C:nucleus"/>
    <property type="evidence" value="ECO:0007669"/>
    <property type="project" value="TreeGrafter"/>
</dbReference>
<dbReference type="EMBL" id="MU003771">
    <property type="protein sequence ID" value="KAF2724586.1"/>
    <property type="molecule type" value="Genomic_DNA"/>
</dbReference>
<feature type="region of interest" description="Disordered" evidence="2">
    <location>
        <begin position="141"/>
        <end position="199"/>
    </location>
</feature>